<dbReference type="InterPro" id="IPR020472">
    <property type="entry name" value="WD40_PAC1"/>
</dbReference>
<dbReference type="Gene3D" id="2.130.10.10">
    <property type="entry name" value="YVTN repeat-like/Quinoprotein amine dehydrogenase"/>
    <property type="match status" value="3"/>
</dbReference>
<dbReference type="SMART" id="SM00320">
    <property type="entry name" value="WD40"/>
    <property type="match status" value="5"/>
</dbReference>
<dbReference type="RefSeq" id="WP_364458270.1">
    <property type="nucleotide sequence ID" value="NZ_JBFARM010000012.1"/>
</dbReference>
<keyword evidence="2" id="KW-0677">Repeat</keyword>
<feature type="repeat" description="WD" evidence="3">
    <location>
        <begin position="650"/>
        <end position="693"/>
    </location>
</feature>
<keyword evidence="5" id="KW-1185">Reference proteome</keyword>
<dbReference type="EMBL" id="JBFARM010000012">
    <property type="protein sequence ID" value="MEV4290817.1"/>
    <property type="molecule type" value="Genomic_DNA"/>
</dbReference>
<proteinExistence type="predicted"/>
<name>A0ABV3HE84_9ACTN</name>
<organism evidence="4 5">
    <name type="scientific">Nonomuraea bangladeshensis</name>
    <dbReference type="NCBI Taxonomy" id="404385"/>
    <lineage>
        <taxon>Bacteria</taxon>
        <taxon>Bacillati</taxon>
        <taxon>Actinomycetota</taxon>
        <taxon>Actinomycetes</taxon>
        <taxon>Streptosporangiales</taxon>
        <taxon>Streptosporangiaceae</taxon>
        <taxon>Nonomuraea</taxon>
    </lineage>
</organism>
<dbReference type="PANTHER" id="PTHR22847">
    <property type="entry name" value="WD40 REPEAT PROTEIN"/>
    <property type="match status" value="1"/>
</dbReference>
<feature type="repeat" description="WD" evidence="3">
    <location>
        <begin position="695"/>
        <end position="738"/>
    </location>
</feature>
<dbReference type="Proteomes" id="UP001552427">
    <property type="component" value="Unassembled WGS sequence"/>
</dbReference>
<dbReference type="PANTHER" id="PTHR22847:SF637">
    <property type="entry name" value="WD REPEAT DOMAIN 5B"/>
    <property type="match status" value="1"/>
</dbReference>
<dbReference type="InterPro" id="IPR015943">
    <property type="entry name" value="WD40/YVTN_repeat-like_dom_sf"/>
</dbReference>
<dbReference type="InterPro" id="IPR019775">
    <property type="entry name" value="WD40_repeat_CS"/>
</dbReference>
<gene>
    <name evidence="4" type="ORF">AB0K40_35350</name>
</gene>
<evidence type="ECO:0000256" key="2">
    <source>
        <dbReference type="ARBA" id="ARBA00022737"/>
    </source>
</evidence>
<dbReference type="PROSITE" id="PS50294">
    <property type="entry name" value="WD_REPEATS_REGION"/>
    <property type="match status" value="2"/>
</dbReference>
<dbReference type="Pfam" id="PF00400">
    <property type="entry name" value="WD40"/>
    <property type="match status" value="2"/>
</dbReference>
<comment type="caution">
    <text evidence="4">The sequence shown here is derived from an EMBL/GenBank/DDBJ whole genome shotgun (WGS) entry which is preliminary data.</text>
</comment>
<evidence type="ECO:0000313" key="4">
    <source>
        <dbReference type="EMBL" id="MEV4290817.1"/>
    </source>
</evidence>
<evidence type="ECO:0000256" key="3">
    <source>
        <dbReference type="PROSITE-ProRule" id="PRU00221"/>
    </source>
</evidence>
<dbReference type="InterPro" id="IPR011047">
    <property type="entry name" value="Quinoprotein_ADH-like_sf"/>
</dbReference>
<reference evidence="4 5" key="1">
    <citation type="submission" date="2024-06" db="EMBL/GenBank/DDBJ databases">
        <title>The Natural Products Discovery Center: Release of the First 8490 Sequenced Strains for Exploring Actinobacteria Biosynthetic Diversity.</title>
        <authorList>
            <person name="Kalkreuter E."/>
            <person name="Kautsar S.A."/>
            <person name="Yang D."/>
            <person name="Bader C.D."/>
            <person name="Teijaro C.N."/>
            <person name="Fluegel L."/>
            <person name="Davis C.M."/>
            <person name="Simpson J.R."/>
            <person name="Lauterbach L."/>
            <person name="Steele A.D."/>
            <person name="Gui C."/>
            <person name="Meng S."/>
            <person name="Li G."/>
            <person name="Viehrig K."/>
            <person name="Ye F."/>
            <person name="Su P."/>
            <person name="Kiefer A.F."/>
            <person name="Nichols A."/>
            <person name="Cepeda A.J."/>
            <person name="Yan W."/>
            <person name="Fan B."/>
            <person name="Jiang Y."/>
            <person name="Adhikari A."/>
            <person name="Zheng C.-J."/>
            <person name="Schuster L."/>
            <person name="Cowan T.M."/>
            <person name="Smanski M.J."/>
            <person name="Chevrette M.G."/>
            <person name="De Carvalho L.P.S."/>
            <person name="Shen B."/>
        </authorList>
    </citation>
    <scope>NUCLEOTIDE SEQUENCE [LARGE SCALE GENOMIC DNA]</scope>
    <source>
        <strain evidence="4 5">NPDC049574</strain>
    </source>
</reference>
<accession>A0ABV3HE84</accession>
<protein>
    <submittedName>
        <fullName evidence="4">WD40 repeat domain-containing protein</fullName>
    </submittedName>
</protein>
<evidence type="ECO:0000313" key="5">
    <source>
        <dbReference type="Proteomes" id="UP001552427"/>
    </source>
</evidence>
<dbReference type="InterPro" id="IPR001680">
    <property type="entry name" value="WD40_rpt"/>
</dbReference>
<dbReference type="PROSITE" id="PS00678">
    <property type="entry name" value="WD_REPEATS_1"/>
    <property type="match status" value="2"/>
</dbReference>
<dbReference type="SUPFAM" id="SSF50998">
    <property type="entry name" value="Quinoprotein alcohol dehydrogenase-like"/>
    <property type="match status" value="2"/>
</dbReference>
<sequence length="781" mass="81091">MVDHHSPGRGGGRHLIEETLGDAHFLIHADPDEVLALASRAEGAEARSAAAVYRTSAGWHRGLKPGARRQVLAVDAARWQAGDLGRRLAEVPDEHGAEAPFRVEWATGTSLDSALLWSAELPGHGKLGPATVRAMAAGGLPGHDVVTVASRGREGWIWDLRSGSCVGRPVFGDGGVHALESVVLDGRRSLVISGYSIVDDLLRASVWVMDLDSGQRAGARIVTGHVSDPLAVTTVEGRPVVISGGSAVRVWDLLEGHPLGTSFEAHLGTRAVSITTTTLDDRPVAIIGDDDGRVHVWDPLAGSKVAASITTSGKPESLLALSLNGRPVVVCGGHDGPVEVRDLRDGTLLRELLPRGILTSGSRSLAYGELGGRPILAAVDRAGRVRVLDAATGEPLCVPLPPGRAKPDAVCVAEADGRVIAVTSGLQSSVVRAWDLTAACASPAAGRPRRLPGEVTGLVVGEVCGREVVVTAHHDACDKDDPGRGEGHLCVIDLADGTFLSPPIPTGTGQIRLALADLDGDPVAVINCNRRSTPRLLRLPGGQVRDGAFSTPHYEQDHHGRITAVATGHLGGRPVVVTGGRSNEARVWFLDDGSLRTAITGRGDEHAGVTAAVIGSLRGRAVAVTAGHGFGAPEIRAWWLSSGRPVCRPETGHSGTVTAIAISALNGVPVVVTGGTDRTVRVWDLDSGQLVRQPFVGHTAPVLALTATEFAGHPVVVSGGEDHTARVWDLDSGRQLRRADLPGAVSHVAAASSDGRLIVAFGDDLAVLAPPRPAASSSSSM</sequence>
<evidence type="ECO:0000256" key="1">
    <source>
        <dbReference type="ARBA" id="ARBA00022574"/>
    </source>
</evidence>
<dbReference type="PROSITE" id="PS50082">
    <property type="entry name" value="WD_REPEATS_2"/>
    <property type="match status" value="2"/>
</dbReference>
<keyword evidence="1 3" id="KW-0853">WD repeat</keyword>
<dbReference type="PRINTS" id="PR00320">
    <property type="entry name" value="GPROTEINBRPT"/>
</dbReference>